<gene>
    <name evidence="9" type="ORF">FOMPIDRAFT_1166002</name>
</gene>
<evidence type="ECO:0000256" key="4">
    <source>
        <dbReference type="ARBA" id="ARBA00022596"/>
    </source>
</evidence>
<dbReference type="EMBL" id="KE504171">
    <property type="protein sequence ID" value="EPS97916.1"/>
    <property type="molecule type" value="Genomic_DNA"/>
</dbReference>
<dbReference type="InterPro" id="IPR004688">
    <property type="entry name" value="Ni/Co_transpt"/>
</dbReference>
<sequence>MEELHSDGTQNAYNTKHSVLQQFKNQIKSCHNRIPYINKLPFPVMAMIIAVGCVNALVWVAVGIVLHFHPALISTSVLSYTLGLRHALDADHISAIDLMTRRLIATGQRPVTVGMFFSLGHSTIVIITSLVVAGTAAAVSTKFDAFSRVGGIVGSSVSAAFLIILGIMNIYILYKLVRQLQRAITSDETEDMGLQFYGGGCLFSLFKGIFRMIDRPWKMYPLGVLFGLGFDTSSEIALLGISSIQAAQGTSFWLILLFPLLFTAGMCLIDTADGALMMSLYTSTALARDQIAVLYYSIVLTVLTVVVALVIGVIQLLTMVLNVAEPEGKFWDGVQKAGDCYEIIGGSICGSFIVFGTLSVLLYKPWRHGIDQRRGAKSPESTEGLPVLEVGMEKPPSQEIRITEYEPSV</sequence>
<feature type="transmembrane region" description="Helical" evidence="8">
    <location>
        <begin position="119"/>
        <end position="139"/>
    </location>
</feature>
<evidence type="ECO:0000256" key="1">
    <source>
        <dbReference type="ARBA" id="ARBA00004127"/>
    </source>
</evidence>
<evidence type="ECO:0000256" key="8">
    <source>
        <dbReference type="RuleBase" id="RU362101"/>
    </source>
</evidence>
<dbReference type="Proteomes" id="UP000015241">
    <property type="component" value="Unassembled WGS sequence"/>
</dbReference>
<dbReference type="HOGENOM" id="CLU_036094_0_1_1"/>
<evidence type="ECO:0000256" key="5">
    <source>
        <dbReference type="ARBA" id="ARBA00022692"/>
    </source>
</evidence>
<organism evidence="9 10">
    <name type="scientific">Fomitopsis schrenkii</name>
    <name type="common">Brown rot fungus</name>
    <dbReference type="NCBI Taxonomy" id="2126942"/>
    <lineage>
        <taxon>Eukaryota</taxon>
        <taxon>Fungi</taxon>
        <taxon>Dikarya</taxon>
        <taxon>Basidiomycota</taxon>
        <taxon>Agaricomycotina</taxon>
        <taxon>Agaricomycetes</taxon>
        <taxon>Polyporales</taxon>
        <taxon>Fomitopsis</taxon>
    </lineage>
</organism>
<dbReference type="PANTHER" id="PTHR31611:SF0">
    <property type="entry name" value="HIGH-AFFINITY NICKEL TRANSPORT PROTEIN NIC1"/>
    <property type="match status" value="1"/>
</dbReference>
<keyword evidence="3 8" id="KW-0813">Transport</keyword>
<dbReference type="eggNOG" id="ENOG502RIYK">
    <property type="taxonomic scope" value="Eukaryota"/>
</dbReference>
<feature type="transmembrane region" description="Helical" evidence="8">
    <location>
        <begin position="293"/>
        <end position="323"/>
    </location>
</feature>
<comment type="subcellular location">
    <subcellularLocation>
        <location evidence="8">Cell membrane</location>
        <topology evidence="8">Multi-pass membrane protein</topology>
    </subcellularLocation>
    <subcellularLocation>
        <location evidence="1">Endomembrane system</location>
        <topology evidence="1">Multi-pass membrane protein</topology>
    </subcellularLocation>
</comment>
<dbReference type="PANTHER" id="PTHR31611">
    <property type="entry name" value="HIGH-AFFINITY NICKEL TRANSPORT PROTEIN NIC1"/>
    <property type="match status" value="1"/>
</dbReference>
<evidence type="ECO:0000256" key="2">
    <source>
        <dbReference type="ARBA" id="ARBA00010892"/>
    </source>
</evidence>
<dbReference type="GO" id="GO:0012505">
    <property type="term" value="C:endomembrane system"/>
    <property type="evidence" value="ECO:0007669"/>
    <property type="project" value="UniProtKB-SubCell"/>
</dbReference>
<dbReference type="OrthoDB" id="5197598at2759"/>
<feature type="transmembrane region" description="Helical" evidence="8">
    <location>
        <begin position="222"/>
        <end position="246"/>
    </location>
</feature>
<evidence type="ECO:0000256" key="3">
    <source>
        <dbReference type="ARBA" id="ARBA00022448"/>
    </source>
</evidence>
<dbReference type="Pfam" id="PF03824">
    <property type="entry name" value="NicO"/>
    <property type="match status" value="1"/>
</dbReference>
<name>S8DXZ4_FOMSC</name>
<feature type="transmembrane region" description="Helical" evidence="8">
    <location>
        <begin position="343"/>
        <end position="363"/>
    </location>
</feature>
<keyword evidence="5 8" id="KW-0812">Transmembrane</keyword>
<comment type="similarity">
    <text evidence="2 8">Belongs to the NiCoT transporter (TC 2.A.52) family.</text>
</comment>
<feature type="transmembrane region" description="Helical" evidence="8">
    <location>
        <begin position="151"/>
        <end position="174"/>
    </location>
</feature>
<dbReference type="GO" id="GO:0015099">
    <property type="term" value="F:nickel cation transmembrane transporter activity"/>
    <property type="evidence" value="ECO:0007669"/>
    <property type="project" value="UniProtKB-UniRule"/>
</dbReference>
<dbReference type="InParanoid" id="S8DXZ4"/>
<keyword evidence="7 8" id="KW-0472">Membrane</keyword>
<dbReference type="STRING" id="743788.S8DXZ4"/>
<keyword evidence="10" id="KW-1185">Reference proteome</keyword>
<evidence type="ECO:0000313" key="10">
    <source>
        <dbReference type="Proteomes" id="UP000015241"/>
    </source>
</evidence>
<evidence type="ECO:0000256" key="6">
    <source>
        <dbReference type="ARBA" id="ARBA00022989"/>
    </source>
</evidence>
<reference evidence="9 10" key="1">
    <citation type="journal article" date="2012" name="Science">
        <title>The Paleozoic origin of enzymatic lignin decomposition reconstructed from 31 fungal genomes.</title>
        <authorList>
            <person name="Floudas D."/>
            <person name="Binder M."/>
            <person name="Riley R."/>
            <person name="Barry K."/>
            <person name="Blanchette R.A."/>
            <person name="Henrissat B."/>
            <person name="Martinez A.T."/>
            <person name="Otillar R."/>
            <person name="Spatafora J.W."/>
            <person name="Yadav J.S."/>
            <person name="Aerts A."/>
            <person name="Benoit I."/>
            <person name="Boyd A."/>
            <person name="Carlson A."/>
            <person name="Copeland A."/>
            <person name="Coutinho P.M."/>
            <person name="de Vries R.P."/>
            <person name="Ferreira P."/>
            <person name="Findley K."/>
            <person name="Foster B."/>
            <person name="Gaskell J."/>
            <person name="Glotzer D."/>
            <person name="Gorecki P."/>
            <person name="Heitman J."/>
            <person name="Hesse C."/>
            <person name="Hori C."/>
            <person name="Igarashi K."/>
            <person name="Jurgens J.A."/>
            <person name="Kallen N."/>
            <person name="Kersten P."/>
            <person name="Kohler A."/>
            <person name="Kuees U."/>
            <person name="Kumar T.K.A."/>
            <person name="Kuo A."/>
            <person name="LaButti K."/>
            <person name="Larrondo L.F."/>
            <person name="Lindquist E."/>
            <person name="Ling A."/>
            <person name="Lombard V."/>
            <person name="Lucas S."/>
            <person name="Lundell T."/>
            <person name="Martin R."/>
            <person name="McLaughlin D.J."/>
            <person name="Morgenstern I."/>
            <person name="Morin E."/>
            <person name="Murat C."/>
            <person name="Nagy L.G."/>
            <person name="Nolan M."/>
            <person name="Ohm R.A."/>
            <person name="Patyshakuliyeva A."/>
            <person name="Rokas A."/>
            <person name="Ruiz-Duenas F.J."/>
            <person name="Sabat G."/>
            <person name="Salamov A."/>
            <person name="Samejima M."/>
            <person name="Schmutz J."/>
            <person name="Slot J.C."/>
            <person name="St John F."/>
            <person name="Stenlid J."/>
            <person name="Sun H."/>
            <person name="Sun S."/>
            <person name="Syed K."/>
            <person name="Tsang A."/>
            <person name="Wiebenga A."/>
            <person name="Young D."/>
            <person name="Pisabarro A."/>
            <person name="Eastwood D.C."/>
            <person name="Martin F."/>
            <person name="Cullen D."/>
            <person name="Grigoriev I.V."/>
            <person name="Hibbett D.S."/>
        </authorList>
    </citation>
    <scope>NUCLEOTIDE SEQUENCE</scope>
    <source>
        <strain evidence="10">FP-58527</strain>
    </source>
</reference>
<protein>
    <recommendedName>
        <fullName evidence="8">Nickel/cobalt efflux system</fullName>
    </recommendedName>
</protein>
<evidence type="ECO:0000256" key="7">
    <source>
        <dbReference type="ARBA" id="ARBA00023136"/>
    </source>
</evidence>
<dbReference type="AlphaFoldDB" id="S8DXZ4"/>
<proteinExistence type="inferred from homology"/>
<evidence type="ECO:0000313" key="9">
    <source>
        <dbReference type="EMBL" id="EPS97916.1"/>
    </source>
</evidence>
<dbReference type="GO" id="GO:0005886">
    <property type="term" value="C:plasma membrane"/>
    <property type="evidence" value="ECO:0007669"/>
    <property type="project" value="UniProtKB-SubCell"/>
</dbReference>
<feature type="transmembrane region" description="Helical" evidence="8">
    <location>
        <begin position="252"/>
        <end position="272"/>
    </location>
</feature>
<feature type="transmembrane region" description="Helical" evidence="8">
    <location>
        <begin position="42"/>
        <end position="68"/>
    </location>
</feature>
<keyword evidence="6 8" id="KW-1133">Transmembrane helix</keyword>
<keyword evidence="4" id="KW-0533">Nickel</keyword>
<accession>S8DXZ4</accession>
<dbReference type="InterPro" id="IPR011541">
    <property type="entry name" value="Ni/Co_transpt_high_affinity"/>
</dbReference>